<dbReference type="AlphaFoldDB" id="A0A6M0RYG5"/>
<keyword evidence="3" id="KW-1185">Reference proteome</keyword>
<gene>
    <name evidence="2" type="ORF">DXZ20_34895</name>
</gene>
<sequence>MLEETFQHVLPCHPTSLVKWRKQVGPDGVEKLLKEVLQVALEQRALKPSEIKRVNVDTTVQEKAIAFPTDARLYDKARRALVKEARKAGIQLRQSYARVGKKALFQQSRYGAARHYRRAKQQTRKLRTYLGRVIRDINRKVSALSTPLNTLMMRAQQIYRQTKKDSPKLYSVHAPEVECIVKGKAHKRYEFGCKVVLVTTSKTNWIVTADAIHGNPYDGVTLKPAIEQVHRLTGQSPQQAAVDKGFRGSTYHPSTLEVWVAGTRKFTGVLKRLVKRRSAIEPVIGHAKHDHALKRNYLHGKSGDRINALLTACGFNLRKLVRFFFDNPTNQVSVGA</sequence>
<dbReference type="InterPro" id="IPR047710">
    <property type="entry name" value="Transpos_IS5-like"/>
</dbReference>
<dbReference type="InterPro" id="IPR025668">
    <property type="entry name" value="Tnp_DDE_dom"/>
</dbReference>
<protein>
    <submittedName>
        <fullName evidence="2">IS5 family transposase</fullName>
    </submittedName>
</protein>
<evidence type="ECO:0000259" key="1">
    <source>
        <dbReference type="Pfam" id="PF13751"/>
    </source>
</evidence>
<dbReference type="RefSeq" id="WP_284681705.1">
    <property type="nucleotide sequence ID" value="NZ_QXHD01000004.1"/>
</dbReference>
<dbReference type="Pfam" id="PF13751">
    <property type="entry name" value="DDE_Tnp_1_6"/>
    <property type="match status" value="1"/>
</dbReference>
<reference evidence="2 3" key="1">
    <citation type="journal article" date="2020" name="Microb. Ecol.">
        <title>Ecogenomics of the Marine Benthic Filamentous Cyanobacterium Adonisia.</title>
        <authorList>
            <person name="Walter J.M."/>
            <person name="Coutinho F.H."/>
            <person name="Leomil L."/>
            <person name="Hargreaves P.I."/>
            <person name="Campeao M.E."/>
            <person name="Vieira V.V."/>
            <person name="Silva B.S."/>
            <person name="Fistarol G.O."/>
            <person name="Salomon P.S."/>
            <person name="Sawabe T."/>
            <person name="Mino S."/>
            <person name="Hosokawa M."/>
            <person name="Miyashita H."/>
            <person name="Maruyama F."/>
            <person name="van Verk M.C."/>
            <person name="Dutilh B.E."/>
            <person name="Thompson C.C."/>
            <person name="Thompson F.L."/>
        </authorList>
    </citation>
    <scope>NUCLEOTIDE SEQUENCE [LARGE SCALE GENOMIC DNA]</scope>
    <source>
        <strain evidence="2 3">CCMR0081</strain>
    </source>
</reference>
<dbReference type="NCBIfam" id="NF033578">
    <property type="entry name" value="transpos_IS5_1"/>
    <property type="match status" value="1"/>
</dbReference>
<feature type="domain" description="Transposase DDE" evidence="1">
    <location>
        <begin position="270"/>
        <end position="321"/>
    </location>
</feature>
<organism evidence="2 3">
    <name type="scientific">Adonisia turfae CCMR0081</name>
    <dbReference type="NCBI Taxonomy" id="2292702"/>
    <lineage>
        <taxon>Bacteria</taxon>
        <taxon>Bacillati</taxon>
        <taxon>Cyanobacteriota</taxon>
        <taxon>Adonisia</taxon>
        <taxon>Adonisia turfae</taxon>
    </lineage>
</organism>
<proteinExistence type="predicted"/>
<comment type="caution">
    <text evidence="2">The sequence shown here is derived from an EMBL/GenBank/DDBJ whole genome shotgun (WGS) entry which is preliminary data.</text>
</comment>
<dbReference type="PANTHER" id="PTHR33803">
    <property type="entry name" value="IS1478 TRANSPOSASE"/>
    <property type="match status" value="1"/>
</dbReference>
<dbReference type="Proteomes" id="UP000481033">
    <property type="component" value="Unassembled WGS sequence"/>
</dbReference>
<evidence type="ECO:0000313" key="3">
    <source>
        <dbReference type="Proteomes" id="UP000481033"/>
    </source>
</evidence>
<dbReference type="PANTHER" id="PTHR33803:SF3">
    <property type="entry name" value="BLL1974 PROTEIN"/>
    <property type="match status" value="1"/>
</dbReference>
<accession>A0A6M0RYG5</accession>
<evidence type="ECO:0000313" key="2">
    <source>
        <dbReference type="EMBL" id="NEZ60741.1"/>
    </source>
</evidence>
<dbReference type="EMBL" id="QXHD01000004">
    <property type="protein sequence ID" value="NEZ60741.1"/>
    <property type="molecule type" value="Genomic_DNA"/>
</dbReference>
<name>A0A6M0RYG5_9CYAN</name>